<dbReference type="EMBL" id="KL660660">
    <property type="protein sequence ID" value="KFA64677.1"/>
    <property type="molecule type" value="Genomic_DNA"/>
</dbReference>
<reference evidence="3 4" key="1">
    <citation type="journal article" date="2014" name="BMC Genomics">
        <title>Comparative genome sequencing reveals chemotype-specific gene clusters in the toxigenic black mold Stachybotrys.</title>
        <authorList>
            <person name="Semeiks J."/>
            <person name="Borek D."/>
            <person name="Otwinowski Z."/>
            <person name="Grishin N.V."/>
        </authorList>
    </citation>
    <scope>NUCLEOTIDE SEQUENCE [LARGE SCALE GENOMIC DNA]</scope>
    <source>
        <strain evidence="3 4">IBT 40285</strain>
    </source>
</reference>
<proteinExistence type="predicted"/>
<evidence type="ECO:0000256" key="1">
    <source>
        <dbReference type="SAM" id="MobiDB-lite"/>
    </source>
</evidence>
<feature type="region of interest" description="Disordered" evidence="1">
    <location>
        <begin position="407"/>
        <end position="432"/>
    </location>
</feature>
<keyword evidence="4" id="KW-1185">Reference proteome</keyword>
<evidence type="ECO:0000313" key="4">
    <source>
        <dbReference type="Proteomes" id="UP000028524"/>
    </source>
</evidence>
<dbReference type="Pfam" id="PF25422">
    <property type="entry name" value="DUF7892"/>
    <property type="match status" value="1"/>
</dbReference>
<dbReference type="STRING" id="1283841.A0A084QL42"/>
<protein>
    <recommendedName>
        <fullName evidence="2">DUF7892 domain-containing protein</fullName>
    </recommendedName>
</protein>
<dbReference type="AlphaFoldDB" id="A0A084QL42"/>
<feature type="compositionally biased region" description="Polar residues" evidence="1">
    <location>
        <begin position="407"/>
        <end position="422"/>
    </location>
</feature>
<feature type="domain" description="DUF7892" evidence="2">
    <location>
        <begin position="437"/>
        <end position="494"/>
    </location>
</feature>
<dbReference type="HOGENOM" id="CLU_009968_0_0_1"/>
<sequence>MSYYGSLTRKRVLAKADPSLDKADLKKARLGLTYQQAIKFQARTPVDRSRQLPPALWHHVLTFLPPETLGGLLSVSTLFNASLYLPPRFRYPRLTNALPFWPSLGPDTIWQASRRLFWPGMSYPLKGKTELEMWCLCPTYKVFFLQNIMDLKVEFEAVKGLERWSRKKSAQKSQGNSERAKKQAKIQGHYMGAEFRGLNRSRASQLADEVVSINRANGRAMLYVRTMFYNDAGQDRDDAVAVAVGTKSNTNSSGYPKTQQLSIADMMWVFDWKVKHFTDPFARKLFRCNGFSNRKLFDLQALLTHCAMKHSTNLKKGKPSYLWTSEWPETGIFLRSNFDTKGMRKIVAGGLISAATHPLSIESSLASSEIPAFVFGPLFPAVSVVNRNDPSSSLIAGAVLGGITSSHNNTPLTKRHANANNDSGHKESVSSSRLGTTYRDRLGFVGGVVRRTWLQISKVDNLPNSVRVYLTLREMAMQCQAIYSEAVDITMFYDECYVTMISAYCSRFMSLTARMSPVSALIWTADMVQLPDAQTLDDLCATAKQSLRGYELVTNAFSEILENTEVNEAPDRVSGANAQQRDLHQALGLESRLPRTAAQYLHTSGPDSCQTSMKFPKPQYNHAFDSNGLFGSSAHKFTQPGEAISHTHDGRPRIVQNVSKLYNHKSHSHVPHYDLSLLSPNKVERRERYNETRVQWPQNIQSSLAFSGTRRVGEVGSTPTRHPERLNHVEGQASIPSEGFQTNHSGADEFLCGQRQDDWSRYVQMFRDYEAVETPNADAGDAIHRVAHYR</sequence>
<evidence type="ECO:0000313" key="3">
    <source>
        <dbReference type="EMBL" id="KFA64677.1"/>
    </source>
</evidence>
<dbReference type="OrthoDB" id="2322499at2759"/>
<dbReference type="InParanoid" id="A0A084QL42"/>
<name>A0A084QL42_STAC4</name>
<dbReference type="InterPro" id="IPR057214">
    <property type="entry name" value="DUF7892"/>
</dbReference>
<evidence type="ECO:0000259" key="2">
    <source>
        <dbReference type="Pfam" id="PF25422"/>
    </source>
</evidence>
<gene>
    <name evidence="3" type="ORF">S40285_06149</name>
</gene>
<organism evidence="3 4">
    <name type="scientific">Stachybotrys chlorohalonatus (strain IBT 40285)</name>
    <dbReference type="NCBI Taxonomy" id="1283841"/>
    <lineage>
        <taxon>Eukaryota</taxon>
        <taxon>Fungi</taxon>
        <taxon>Dikarya</taxon>
        <taxon>Ascomycota</taxon>
        <taxon>Pezizomycotina</taxon>
        <taxon>Sordariomycetes</taxon>
        <taxon>Hypocreomycetidae</taxon>
        <taxon>Hypocreales</taxon>
        <taxon>Stachybotryaceae</taxon>
        <taxon>Stachybotrys</taxon>
    </lineage>
</organism>
<dbReference type="Proteomes" id="UP000028524">
    <property type="component" value="Unassembled WGS sequence"/>
</dbReference>
<accession>A0A084QL42</accession>